<accession>A0A2V1DKL9</accession>
<gene>
    <name evidence="9" type="ORF">DM02DRAFT_729713</name>
</gene>
<evidence type="ECO:0000256" key="7">
    <source>
        <dbReference type="SAM" id="Phobius"/>
    </source>
</evidence>
<dbReference type="PANTHER" id="PTHR23502:SF68">
    <property type="entry name" value="MULTIDRUG TRANSPORTER, PUTATIVE (AFU_ORTHOLOGUE AFUA_3G01120)-RELATED"/>
    <property type="match status" value="1"/>
</dbReference>
<dbReference type="PROSITE" id="PS50850">
    <property type="entry name" value="MFS"/>
    <property type="match status" value="1"/>
</dbReference>
<feature type="transmembrane region" description="Helical" evidence="7">
    <location>
        <begin position="232"/>
        <end position="251"/>
    </location>
</feature>
<dbReference type="InterPro" id="IPR011701">
    <property type="entry name" value="MFS"/>
</dbReference>
<dbReference type="Proteomes" id="UP000244855">
    <property type="component" value="Unassembled WGS sequence"/>
</dbReference>
<organism evidence="9 10">
    <name type="scientific">Periconia macrospinosa</name>
    <dbReference type="NCBI Taxonomy" id="97972"/>
    <lineage>
        <taxon>Eukaryota</taxon>
        <taxon>Fungi</taxon>
        <taxon>Dikarya</taxon>
        <taxon>Ascomycota</taxon>
        <taxon>Pezizomycotina</taxon>
        <taxon>Dothideomycetes</taxon>
        <taxon>Pleosporomycetidae</taxon>
        <taxon>Pleosporales</taxon>
        <taxon>Massarineae</taxon>
        <taxon>Periconiaceae</taxon>
        <taxon>Periconia</taxon>
    </lineage>
</organism>
<dbReference type="Pfam" id="PF07690">
    <property type="entry name" value="MFS_1"/>
    <property type="match status" value="1"/>
</dbReference>
<dbReference type="GO" id="GO:0022857">
    <property type="term" value="F:transmembrane transporter activity"/>
    <property type="evidence" value="ECO:0007669"/>
    <property type="project" value="InterPro"/>
</dbReference>
<feature type="domain" description="Major facilitator superfamily (MFS) profile" evidence="8">
    <location>
        <begin position="161"/>
        <end position="543"/>
    </location>
</feature>
<evidence type="ECO:0000256" key="1">
    <source>
        <dbReference type="ARBA" id="ARBA00004141"/>
    </source>
</evidence>
<feature type="transmembrane region" description="Helical" evidence="7">
    <location>
        <begin position="257"/>
        <end position="279"/>
    </location>
</feature>
<dbReference type="GO" id="GO:0005886">
    <property type="term" value="C:plasma membrane"/>
    <property type="evidence" value="ECO:0007669"/>
    <property type="project" value="UniProtKB-SubCell"/>
</dbReference>
<dbReference type="Gene3D" id="1.20.1250.20">
    <property type="entry name" value="MFS general substrate transporter like domains"/>
    <property type="match status" value="1"/>
</dbReference>
<feature type="transmembrane region" description="Helical" evidence="7">
    <location>
        <begin position="506"/>
        <end position="526"/>
    </location>
</feature>
<evidence type="ECO:0000259" key="8">
    <source>
        <dbReference type="PROSITE" id="PS50850"/>
    </source>
</evidence>
<feature type="transmembrane region" description="Helical" evidence="7">
    <location>
        <begin position="318"/>
        <end position="347"/>
    </location>
</feature>
<evidence type="ECO:0000256" key="3">
    <source>
        <dbReference type="ARBA" id="ARBA00022692"/>
    </source>
</evidence>
<dbReference type="InterPro" id="IPR036259">
    <property type="entry name" value="MFS_trans_sf"/>
</dbReference>
<dbReference type="InterPro" id="IPR020846">
    <property type="entry name" value="MFS_dom"/>
</dbReference>
<keyword evidence="5 7" id="KW-0472">Membrane</keyword>
<dbReference type="STRING" id="97972.A0A2V1DKL9"/>
<comment type="subcellular location">
    <subcellularLocation>
        <location evidence="1">Membrane</location>
        <topology evidence="1">Multi-pass membrane protein</topology>
    </subcellularLocation>
</comment>
<feature type="transmembrane region" description="Helical" evidence="7">
    <location>
        <begin position="291"/>
        <end position="312"/>
    </location>
</feature>
<dbReference type="AlphaFoldDB" id="A0A2V1DKL9"/>
<feature type="transmembrane region" description="Helical" evidence="7">
    <location>
        <begin position="412"/>
        <end position="433"/>
    </location>
</feature>
<evidence type="ECO:0000256" key="2">
    <source>
        <dbReference type="ARBA" id="ARBA00008335"/>
    </source>
</evidence>
<feature type="region of interest" description="Disordered" evidence="6">
    <location>
        <begin position="46"/>
        <end position="74"/>
    </location>
</feature>
<evidence type="ECO:0000256" key="4">
    <source>
        <dbReference type="ARBA" id="ARBA00022989"/>
    </source>
</evidence>
<feature type="transmembrane region" description="Helical" evidence="7">
    <location>
        <begin position="439"/>
        <end position="468"/>
    </location>
</feature>
<evidence type="ECO:0000256" key="6">
    <source>
        <dbReference type="SAM" id="MobiDB-lite"/>
    </source>
</evidence>
<dbReference type="PANTHER" id="PTHR23502">
    <property type="entry name" value="MAJOR FACILITATOR SUPERFAMILY"/>
    <property type="match status" value="1"/>
</dbReference>
<comment type="similarity">
    <text evidence="2">Belongs to the major facilitator superfamily.</text>
</comment>
<feature type="transmembrane region" description="Helical" evidence="7">
    <location>
        <begin position="159"/>
        <end position="180"/>
    </location>
</feature>
<feature type="transmembrane region" description="Helical" evidence="7">
    <location>
        <begin position="475"/>
        <end position="494"/>
    </location>
</feature>
<protein>
    <submittedName>
        <fullName evidence="9">MFS general substrate transporter</fullName>
    </submittedName>
</protein>
<reference evidence="9 10" key="1">
    <citation type="journal article" date="2018" name="Sci. Rep.">
        <title>Comparative genomics provides insights into the lifestyle and reveals functional heterogeneity of dark septate endophytic fungi.</title>
        <authorList>
            <person name="Knapp D.G."/>
            <person name="Nemeth J.B."/>
            <person name="Barry K."/>
            <person name="Hainaut M."/>
            <person name="Henrissat B."/>
            <person name="Johnson J."/>
            <person name="Kuo A."/>
            <person name="Lim J.H.P."/>
            <person name="Lipzen A."/>
            <person name="Nolan M."/>
            <person name="Ohm R.A."/>
            <person name="Tamas L."/>
            <person name="Grigoriev I.V."/>
            <person name="Spatafora J.W."/>
            <person name="Nagy L.G."/>
            <person name="Kovacs G.M."/>
        </authorList>
    </citation>
    <scope>NUCLEOTIDE SEQUENCE [LARGE SCALE GENOMIC DNA]</scope>
    <source>
        <strain evidence="9 10">DSE2036</strain>
    </source>
</reference>
<keyword evidence="3 7" id="KW-0812">Transmembrane</keyword>
<keyword evidence="4 7" id="KW-1133">Transmembrane helix</keyword>
<evidence type="ECO:0000313" key="9">
    <source>
        <dbReference type="EMBL" id="PVH98660.1"/>
    </source>
</evidence>
<evidence type="ECO:0000313" key="10">
    <source>
        <dbReference type="Proteomes" id="UP000244855"/>
    </source>
</evidence>
<feature type="compositionally biased region" description="Polar residues" evidence="6">
    <location>
        <begin position="63"/>
        <end position="74"/>
    </location>
</feature>
<evidence type="ECO:0000256" key="5">
    <source>
        <dbReference type="ARBA" id="ARBA00023136"/>
    </source>
</evidence>
<dbReference type="OrthoDB" id="10654491at2759"/>
<feature type="transmembrane region" description="Helical" evidence="7">
    <location>
        <begin position="200"/>
        <end position="220"/>
    </location>
</feature>
<dbReference type="SUPFAM" id="SSF103473">
    <property type="entry name" value="MFS general substrate transporter"/>
    <property type="match status" value="1"/>
</dbReference>
<proteinExistence type="inferred from homology"/>
<dbReference type="EMBL" id="KZ805408">
    <property type="protein sequence ID" value="PVH98660.1"/>
    <property type="molecule type" value="Genomic_DNA"/>
</dbReference>
<name>A0A2V1DKL9_9PLEO</name>
<sequence length="543" mass="59532">MEVTSDSKNHQQQHTNFQPTAYHHHPPRFPTSPTLHTPIIPTTVMQHQNQNPKPQIERLHPQSRASRTSIQARSSTVSNISTTASMIRQDFRNLYDRVALSVRRGEGSDLGEEYNEVDRERREGGVPVARRNETVLIGWRGGNQAHKQNPRTWSLFKKALNLGVSGLSVLTSSFSLFILAPLLPSACASLPLVSAAGNTFLPPLAVSAYLLGHAFALLLVPPLSEMFGRVPLYHILNAILIGGTAWCGAAHTLPFLVLARFVAGIGGSAAVALAPFTILDLFWETGRERGVAFTCLATVYVAGLVAAALVGVRWEWRWVFWGTALVGVFCFVLSLLGLSETCGRVVLRRKVRRLRRRGVRVRVEGEGEGEVTVWKCVVLEVRMVCVGLAVLLSTAVVKWRQRRGDERAEWRLLPMAVCWPLVGLGVLLYGWMAEKSVHWIFPLIGAGVAGIGVMGTLVLCITYILAAYRPLHQNAAFAASLLLHAIIGSVLPIFSKAVYEKFGAGIAFTILGSSTLALSPIFLLGFKYGAKTKGVSDDLRRYM</sequence>
<keyword evidence="10" id="KW-1185">Reference proteome</keyword>